<sequence>MERELALPPTPGQNVWLLCGSVASQAAKETWPSVLSLHGHTARRKTSPGPPGTPMARGPFKGRLRAVNQETSSADHRHAGSPQRPTERLTNRMPCEQPNGPYMAHFLQSGFRGQGKGRTGFVPGCSKQFELPGNRFQIPESPPEQEIRRSLNWGAQSVAPGQNPRFC</sequence>
<protein>
    <submittedName>
        <fullName evidence="1">Uncharacterized protein</fullName>
    </submittedName>
</protein>
<evidence type="ECO:0000313" key="2">
    <source>
        <dbReference type="Proteomes" id="UP001157502"/>
    </source>
</evidence>
<name>A0ACC2GDW9_DALPE</name>
<evidence type="ECO:0000313" key="1">
    <source>
        <dbReference type="EMBL" id="KAJ8001811.1"/>
    </source>
</evidence>
<gene>
    <name evidence="1" type="ORF">DPEC_G00173300</name>
</gene>
<accession>A0ACC2GDW9</accession>
<dbReference type="EMBL" id="CM055741">
    <property type="protein sequence ID" value="KAJ8001811.1"/>
    <property type="molecule type" value="Genomic_DNA"/>
</dbReference>
<dbReference type="Proteomes" id="UP001157502">
    <property type="component" value="Chromosome 14"/>
</dbReference>
<comment type="caution">
    <text evidence="1">The sequence shown here is derived from an EMBL/GenBank/DDBJ whole genome shotgun (WGS) entry which is preliminary data.</text>
</comment>
<organism evidence="1 2">
    <name type="scientific">Dallia pectoralis</name>
    <name type="common">Alaska blackfish</name>
    <dbReference type="NCBI Taxonomy" id="75939"/>
    <lineage>
        <taxon>Eukaryota</taxon>
        <taxon>Metazoa</taxon>
        <taxon>Chordata</taxon>
        <taxon>Craniata</taxon>
        <taxon>Vertebrata</taxon>
        <taxon>Euteleostomi</taxon>
        <taxon>Actinopterygii</taxon>
        <taxon>Neopterygii</taxon>
        <taxon>Teleostei</taxon>
        <taxon>Protacanthopterygii</taxon>
        <taxon>Esociformes</taxon>
        <taxon>Umbridae</taxon>
        <taxon>Dallia</taxon>
    </lineage>
</organism>
<keyword evidence="2" id="KW-1185">Reference proteome</keyword>
<proteinExistence type="predicted"/>
<reference evidence="1" key="1">
    <citation type="submission" date="2021-05" db="EMBL/GenBank/DDBJ databases">
        <authorList>
            <person name="Pan Q."/>
            <person name="Jouanno E."/>
            <person name="Zahm M."/>
            <person name="Klopp C."/>
            <person name="Cabau C."/>
            <person name="Louis A."/>
            <person name="Berthelot C."/>
            <person name="Parey E."/>
            <person name="Roest Crollius H."/>
            <person name="Montfort J."/>
            <person name="Robinson-Rechavi M."/>
            <person name="Bouchez O."/>
            <person name="Lampietro C."/>
            <person name="Lopez Roques C."/>
            <person name="Donnadieu C."/>
            <person name="Postlethwait J."/>
            <person name="Bobe J."/>
            <person name="Dillon D."/>
            <person name="Chandos A."/>
            <person name="von Hippel F."/>
            <person name="Guiguen Y."/>
        </authorList>
    </citation>
    <scope>NUCLEOTIDE SEQUENCE</scope>
    <source>
        <strain evidence="1">YG-Jan2019</strain>
    </source>
</reference>